<keyword evidence="3" id="KW-1185">Reference proteome</keyword>
<evidence type="ECO:0000256" key="1">
    <source>
        <dbReference type="SAM" id="SignalP"/>
    </source>
</evidence>
<protein>
    <submittedName>
        <fullName evidence="2">DNA topoisomerase IV</fullName>
    </submittedName>
</protein>
<gene>
    <name evidence="2" type="ORF">ABS766_02410</name>
</gene>
<proteinExistence type="predicted"/>
<dbReference type="Proteomes" id="UP001629156">
    <property type="component" value="Unassembled WGS sequence"/>
</dbReference>
<accession>A0ABW8YV72</accession>
<dbReference type="EMBL" id="JBELPZ010000002">
    <property type="protein sequence ID" value="MFL9843262.1"/>
    <property type="molecule type" value="Genomic_DNA"/>
</dbReference>
<comment type="caution">
    <text evidence="2">The sequence shown here is derived from an EMBL/GenBank/DDBJ whole genome shotgun (WGS) entry which is preliminary data.</text>
</comment>
<evidence type="ECO:0000313" key="2">
    <source>
        <dbReference type="EMBL" id="MFL9843262.1"/>
    </source>
</evidence>
<reference evidence="2 3" key="1">
    <citation type="submission" date="2024-06" db="EMBL/GenBank/DDBJ databases">
        <authorList>
            <person name="Kaempfer P."/>
            <person name="Viver T."/>
        </authorList>
    </citation>
    <scope>NUCLEOTIDE SEQUENCE [LARGE SCALE GENOMIC DNA]</scope>
    <source>
        <strain evidence="2 3">ST-119</strain>
    </source>
</reference>
<organism evidence="2 3">
    <name type="scientific">Flavobacterium rhizosphaerae</name>
    <dbReference type="NCBI Taxonomy" id="3163298"/>
    <lineage>
        <taxon>Bacteria</taxon>
        <taxon>Pseudomonadati</taxon>
        <taxon>Bacteroidota</taxon>
        <taxon>Flavobacteriia</taxon>
        <taxon>Flavobacteriales</taxon>
        <taxon>Flavobacteriaceae</taxon>
        <taxon>Flavobacterium</taxon>
    </lineage>
</organism>
<keyword evidence="1" id="KW-0732">Signal</keyword>
<sequence>MKKVLYLFILTVLLMSCYNQERNCTNFKTGKFESEYIIDGEKKTTVFIRTDSLEIETYEGKTDTATVRWVNDCEYVLRKMNPKNMQEEKAVDMKILTTNGDTYTYEFSIVGDKQKLKGIATKIN</sequence>
<dbReference type="RefSeq" id="WP_408083506.1">
    <property type="nucleotide sequence ID" value="NZ_JBELPZ010000002.1"/>
</dbReference>
<dbReference type="PROSITE" id="PS51257">
    <property type="entry name" value="PROKAR_LIPOPROTEIN"/>
    <property type="match status" value="1"/>
</dbReference>
<evidence type="ECO:0000313" key="3">
    <source>
        <dbReference type="Proteomes" id="UP001629156"/>
    </source>
</evidence>
<feature type="signal peptide" evidence="1">
    <location>
        <begin position="1"/>
        <end position="21"/>
    </location>
</feature>
<name>A0ABW8YV72_9FLAO</name>
<feature type="chain" id="PRO_5046127876" evidence="1">
    <location>
        <begin position="22"/>
        <end position="124"/>
    </location>
</feature>